<evidence type="ECO:0000313" key="5">
    <source>
        <dbReference type="EMBL" id="EGA66009.1"/>
    </source>
</evidence>
<dbReference type="AlphaFoldDB" id="E8LTB6"/>
<dbReference type="RefSeq" id="WP_006879066.1">
    <property type="nucleotide sequence ID" value="NZ_AEVS01000051.1"/>
</dbReference>
<keyword evidence="3" id="KW-0804">Transcription</keyword>
<dbReference type="InterPro" id="IPR020449">
    <property type="entry name" value="Tscrpt_reg_AraC-type_HTH"/>
</dbReference>
<dbReference type="PROSITE" id="PS01124">
    <property type="entry name" value="HTH_ARAC_FAMILY_2"/>
    <property type="match status" value="1"/>
</dbReference>
<reference evidence="5 6" key="1">
    <citation type="journal article" date="2012" name="Int. J. Syst. Evol. Microbiol.">
        <title>Vibrio caribbeanicus sp. nov., isolated from the marine sponge Scleritoderma cyanea.</title>
        <authorList>
            <person name="Hoffmann M."/>
            <person name="Monday S.R."/>
            <person name="Allard M.W."/>
            <person name="Strain E.A."/>
            <person name="Whittaker P."/>
            <person name="Naum M."/>
            <person name="McCarthy P.J."/>
            <person name="Lopez J.V."/>
            <person name="Fischer M."/>
            <person name="Brown E.W."/>
        </authorList>
    </citation>
    <scope>NUCLEOTIDE SEQUENCE [LARGE SCALE GENOMIC DNA]</scope>
    <source>
        <strain evidence="5 6">LMG 20546</strain>
    </source>
</reference>
<keyword evidence="2" id="KW-0238">DNA-binding</keyword>
<organism evidence="5 6">
    <name type="scientific">Vibrio brasiliensis LMG 20546</name>
    <dbReference type="NCBI Taxonomy" id="945543"/>
    <lineage>
        <taxon>Bacteria</taxon>
        <taxon>Pseudomonadati</taxon>
        <taxon>Pseudomonadota</taxon>
        <taxon>Gammaproteobacteria</taxon>
        <taxon>Vibrionales</taxon>
        <taxon>Vibrionaceae</taxon>
        <taxon>Vibrio</taxon>
        <taxon>Vibrio oreintalis group</taxon>
    </lineage>
</organism>
<dbReference type="InterPro" id="IPR018060">
    <property type="entry name" value="HTH_AraC"/>
</dbReference>
<sequence>MQVIAHYQPTDQRHQLGVMDVALLLNAVESFGVRSESLVNEAGLAEIDWYSEQSQITYADKLKLFGHVNRQWPGLGLGLLVGEQATLSHFGILGYAILSSRTVQDAINTGFKYLDLNGPVFSVTVEVERDIAAIRLENVLDVGEMLPFCSEYFLSSIASLFLELTGQQFKVNVIHLPYQAPEYHARYQQRFACEAEFNQDELALYFNAGQLALPLTTHNADKLSHYLKSCDSLVAALQSPYLLTNQIKAILYQSAGAFPTFESLAVQFGCSERTLRRQLDQHKTSYQALLNEVRGDLAKEYLLGTRLTVEEIGFRLGYSDSANFRRAFKRWTGMTPQQFRAEV</sequence>
<dbReference type="Pfam" id="PF12833">
    <property type="entry name" value="HTH_18"/>
    <property type="match status" value="1"/>
</dbReference>
<dbReference type="Proteomes" id="UP000004371">
    <property type="component" value="Unassembled WGS sequence"/>
</dbReference>
<evidence type="ECO:0000256" key="2">
    <source>
        <dbReference type="ARBA" id="ARBA00023125"/>
    </source>
</evidence>
<dbReference type="GO" id="GO:0003700">
    <property type="term" value="F:DNA-binding transcription factor activity"/>
    <property type="evidence" value="ECO:0007669"/>
    <property type="project" value="InterPro"/>
</dbReference>
<keyword evidence="1" id="KW-0805">Transcription regulation</keyword>
<dbReference type="Pfam" id="PF12625">
    <property type="entry name" value="Arabinose_bd"/>
    <property type="match status" value="1"/>
</dbReference>
<dbReference type="PRINTS" id="PR00032">
    <property type="entry name" value="HTHARAC"/>
</dbReference>
<dbReference type="OrthoDB" id="6396588at2"/>
<feature type="domain" description="HTH araC/xylS-type" evidence="4">
    <location>
        <begin position="245"/>
        <end position="342"/>
    </location>
</feature>
<dbReference type="InterPro" id="IPR032687">
    <property type="entry name" value="AraC-type_N"/>
</dbReference>
<evidence type="ECO:0000313" key="6">
    <source>
        <dbReference type="Proteomes" id="UP000004371"/>
    </source>
</evidence>
<dbReference type="GO" id="GO:0005829">
    <property type="term" value="C:cytosol"/>
    <property type="evidence" value="ECO:0007669"/>
    <property type="project" value="TreeGrafter"/>
</dbReference>
<gene>
    <name evidence="5" type="ORF">VIBR0546_11862</name>
</gene>
<dbReference type="GO" id="GO:0000976">
    <property type="term" value="F:transcription cis-regulatory region binding"/>
    <property type="evidence" value="ECO:0007669"/>
    <property type="project" value="TreeGrafter"/>
</dbReference>
<evidence type="ECO:0000259" key="4">
    <source>
        <dbReference type="PROSITE" id="PS01124"/>
    </source>
</evidence>
<evidence type="ECO:0000256" key="1">
    <source>
        <dbReference type="ARBA" id="ARBA00023015"/>
    </source>
</evidence>
<evidence type="ECO:0000256" key="3">
    <source>
        <dbReference type="ARBA" id="ARBA00023163"/>
    </source>
</evidence>
<proteinExistence type="predicted"/>
<dbReference type="InterPro" id="IPR009057">
    <property type="entry name" value="Homeodomain-like_sf"/>
</dbReference>
<dbReference type="SMART" id="SM00342">
    <property type="entry name" value="HTH_ARAC"/>
    <property type="match status" value="1"/>
</dbReference>
<comment type="caution">
    <text evidence="5">The sequence shown here is derived from an EMBL/GenBank/DDBJ whole genome shotgun (WGS) entry which is preliminary data.</text>
</comment>
<dbReference type="PANTHER" id="PTHR47894">
    <property type="entry name" value="HTH-TYPE TRANSCRIPTIONAL REGULATOR GADX"/>
    <property type="match status" value="1"/>
</dbReference>
<dbReference type="SUPFAM" id="SSF46689">
    <property type="entry name" value="Homeodomain-like"/>
    <property type="match status" value="1"/>
</dbReference>
<dbReference type="PANTHER" id="PTHR47894:SF1">
    <property type="entry name" value="HTH-TYPE TRANSCRIPTIONAL REGULATOR VQSM"/>
    <property type="match status" value="1"/>
</dbReference>
<accession>E8LTB6</accession>
<dbReference type="Gene3D" id="1.10.10.60">
    <property type="entry name" value="Homeodomain-like"/>
    <property type="match status" value="1"/>
</dbReference>
<dbReference type="STRING" id="945543.VIBR0546_11862"/>
<dbReference type="eggNOG" id="COG2207">
    <property type="taxonomic scope" value="Bacteria"/>
</dbReference>
<keyword evidence="6" id="KW-1185">Reference proteome</keyword>
<dbReference type="EMBL" id="AEVS01000051">
    <property type="protein sequence ID" value="EGA66009.1"/>
    <property type="molecule type" value="Genomic_DNA"/>
</dbReference>
<name>E8LTB6_9VIBR</name>
<protein>
    <recommendedName>
        <fullName evidence="4">HTH araC/xylS-type domain-containing protein</fullName>
    </recommendedName>
</protein>